<dbReference type="GO" id="GO:0005737">
    <property type="term" value="C:cytoplasm"/>
    <property type="evidence" value="ECO:0007669"/>
    <property type="project" value="TreeGrafter"/>
</dbReference>
<feature type="domain" description="FAD dependent oxidoreductase" evidence="2">
    <location>
        <begin position="47"/>
        <end position="416"/>
    </location>
</feature>
<gene>
    <name evidence="3" type="ORF">GAB14E_1440</name>
</gene>
<proteinExistence type="predicted"/>
<keyword evidence="1" id="KW-0560">Oxidoreductase</keyword>
<dbReference type="GO" id="GO:0016491">
    <property type="term" value="F:oxidoreductase activity"/>
    <property type="evidence" value="ECO:0007669"/>
    <property type="project" value="UniProtKB-KW"/>
</dbReference>
<dbReference type="Proteomes" id="UP000029868">
    <property type="component" value="Unassembled WGS sequence"/>
</dbReference>
<evidence type="ECO:0000256" key="1">
    <source>
        <dbReference type="ARBA" id="ARBA00023002"/>
    </source>
</evidence>
<evidence type="ECO:0000259" key="2">
    <source>
        <dbReference type="Pfam" id="PF01266"/>
    </source>
</evidence>
<dbReference type="PANTHER" id="PTHR13847">
    <property type="entry name" value="SARCOSINE DEHYDROGENASE-RELATED"/>
    <property type="match status" value="1"/>
</dbReference>
<sequence length="459" mass="51026">MYDPLLDESISANSPYPNSYWASVTEANTTGKPPADDGQLNKDINVDVAIIGGGYTGLSTALHLAREHGIKATVLEANRTAWGASGRNAGFILKSSGRKSYASMQSQWGEEVMRGIYQEMCAGVETVKSLINEGIDCDPQDNGYIRVAHKPSMFKSLLEAAALQKQMFGYDVQELSREQLHQDYMADQNAYGAIRYQDGFGINPLKLAWGYQDIARKTGVTIHCDSPVNKIQQDYSKKSGQQSQSKHILHTPNGIVTAKKVVIATNGYTAKNFHPLIKSKTLPVLSQIIVTEPLTDEQLAACNFLTSNVIMDTRALKYYYRKLPDNRILFGGRGAITGKNATDPYYANRLLSVLKSNFPALVSLKYDYAWSGWLCMSLDDMPHIYQNEQQSVFYAMGYCGSGVSFSVQAGKRLAQMVAGVTVPNLPIYQTPLTTFPFAPLRRVGQWSYFQYGKVKDRWF</sequence>
<organism evidence="3 4">
    <name type="scientific">Colwellia psychrerythraea</name>
    <name type="common">Vibrio psychroerythus</name>
    <dbReference type="NCBI Taxonomy" id="28229"/>
    <lineage>
        <taxon>Bacteria</taxon>
        <taxon>Pseudomonadati</taxon>
        <taxon>Pseudomonadota</taxon>
        <taxon>Gammaproteobacteria</taxon>
        <taxon>Alteromonadales</taxon>
        <taxon>Colwelliaceae</taxon>
        <taxon>Colwellia</taxon>
    </lineage>
</organism>
<dbReference type="InterPro" id="IPR036188">
    <property type="entry name" value="FAD/NAD-bd_sf"/>
</dbReference>
<dbReference type="InterPro" id="IPR006076">
    <property type="entry name" value="FAD-dep_OxRdtase"/>
</dbReference>
<dbReference type="PATRIC" id="fig|28229.3.peg.602"/>
<comment type="caution">
    <text evidence="3">The sequence shown here is derived from an EMBL/GenBank/DDBJ whole genome shotgun (WGS) entry which is preliminary data.</text>
</comment>
<name>A0A099L490_COLPS</name>
<dbReference type="PANTHER" id="PTHR13847:SF281">
    <property type="entry name" value="FAD DEPENDENT OXIDOREDUCTASE DOMAIN-CONTAINING PROTEIN"/>
    <property type="match status" value="1"/>
</dbReference>
<dbReference type="RefSeq" id="WP_033080737.1">
    <property type="nucleotide sequence ID" value="NZ_JQEC01000004.1"/>
</dbReference>
<evidence type="ECO:0000313" key="3">
    <source>
        <dbReference type="EMBL" id="KGJ96972.1"/>
    </source>
</evidence>
<dbReference type="OrthoDB" id="311718at2"/>
<evidence type="ECO:0000313" key="4">
    <source>
        <dbReference type="Proteomes" id="UP000029868"/>
    </source>
</evidence>
<protein>
    <submittedName>
        <fullName evidence="3">FAD dependent oxidoreductase</fullName>
    </submittedName>
</protein>
<reference evidence="3 4" key="1">
    <citation type="submission" date="2014-08" db="EMBL/GenBank/DDBJ databases">
        <title>Genomic and Phenotypic Diversity of Colwellia psychrerythraea strains from Disparate Marine Basins.</title>
        <authorList>
            <person name="Techtmann S.M."/>
            <person name="Stelling S.C."/>
            <person name="Utturkar S.M."/>
            <person name="Alshibli N."/>
            <person name="Harris A."/>
            <person name="Brown S.D."/>
            <person name="Hazen T.C."/>
        </authorList>
    </citation>
    <scope>NUCLEOTIDE SEQUENCE [LARGE SCALE GENOMIC DNA]</scope>
    <source>
        <strain evidence="3 4">GAB14E</strain>
    </source>
</reference>
<accession>A0A099L490</accession>
<dbReference type="AlphaFoldDB" id="A0A099L490"/>
<dbReference type="SUPFAM" id="SSF51905">
    <property type="entry name" value="FAD/NAD(P)-binding domain"/>
    <property type="match status" value="1"/>
</dbReference>
<dbReference type="EMBL" id="JQEC01000004">
    <property type="protein sequence ID" value="KGJ96972.1"/>
    <property type="molecule type" value="Genomic_DNA"/>
</dbReference>
<dbReference type="Gene3D" id="3.50.50.60">
    <property type="entry name" value="FAD/NAD(P)-binding domain"/>
    <property type="match status" value="1"/>
</dbReference>
<dbReference type="Pfam" id="PF01266">
    <property type="entry name" value="DAO"/>
    <property type="match status" value="1"/>
</dbReference>
<dbReference type="Gene3D" id="3.30.9.10">
    <property type="entry name" value="D-Amino Acid Oxidase, subunit A, domain 2"/>
    <property type="match status" value="1"/>
</dbReference>